<dbReference type="InParanoid" id="A0A7M7LRI4"/>
<keyword evidence="4" id="KW-0805">Transcription regulation</keyword>
<dbReference type="InterPro" id="IPR024137">
    <property type="entry name" value="His_deAcase_cplx_SAP130"/>
</dbReference>
<dbReference type="OrthoDB" id="10048604at2759"/>
<evidence type="ECO:0000313" key="9">
    <source>
        <dbReference type="EnsemblMetazoa" id="XP_008211395"/>
    </source>
</evidence>
<keyword evidence="3" id="KW-0678">Repressor</keyword>
<feature type="region of interest" description="Disordered" evidence="7">
    <location>
        <begin position="609"/>
        <end position="746"/>
    </location>
</feature>
<feature type="compositionally biased region" description="Basic and acidic residues" evidence="7">
    <location>
        <begin position="693"/>
        <end position="724"/>
    </location>
</feature>
<feature type="domain" description="Histone deacetylase complex subunit SAP130 C-terminal" evidence="8">
    <location>
        <begin position="662"/>
        <end position="875"/>
    </location>
</feature>
<evidence type="ECO:0000259" key="8">
    <source>
        <dbReference type="Pfam" id="PF16014"/>
    </source>
</evidence>
<reference evidence="9" key="1">
    <citation type="submission" date="2021-01" db="UniProtKB">
        <authorList>
            <consortium name="EnsemblMetazoa"/>
        </authorList>
    </citation>
    <scope>IDENTIFICATION</scope>
</reference>
<protein>
    <recommendedName>
        <fullName evidence="8">Histone deacetylase complex subunit SAP130 C-terminal domain-containing protein</fullName>
    </recommendedName>
</protein>
<dbReference type="GO" id="GO:0070822">
    <property type="term" value="C:Sin3-type complex"/>
    <property type="evidence" value="ECO:0007669"/>
    <property type="project" value="TreeGrafter"/>
</dbReference>
<dbReference type="AlphaFoldDB" id="A0A7M7LRI4"/>
<name>A0A7M7LRI4_NASVI</name>
<evidence type="ECO:0000256" key="5">
    <source>
        <dbReference type="ARBA" id="ARBA00023163"/>
    </source>
</evidence>
<accession>A0A7M7LRI4</accession>
<evidence type="ECO:0000256" key="6">
    <source>
        <dbReference type="ARBA" id="ARBA00023242"/>
    </source>
</evidence>
<dbReference type="Pfam" id="PF16014">
    <property type="entry name" value="SAP130_C"/>
    <property type="match status" value="1"/>
</dbReference>
<feature type="region of interest" description="Disordered" evidence="7">
    <location>
        <begin position="1"/>
        <end position="20"/>
    </location>
</feature>
<comment type="similarity">
    <text evidence="2">Belongs to the SAP130 family.</text>
</comment>
<comment type="subcellular location">
    <subcellularLocation>
        <location evidence="1">Nucleus</location>
    </subcellularLocation>
</comment>
<organism evidence="9 10">
    <name type="scientific">Nasonia vitripennis</name>
    <name type="common">Parasitic wasp</name>
    <dbReference type="NCBI Taxonomy" id="7425"/>
    <lineage>
        <taxon>Eukaryota</taxon>
        <taxon>Metazoa</taxon>
        <taxon>Ecdysozoa</taxon>
        <taxon>Arthropoda</taxon>
        <taxon>Hexapoda</taxon>
        <taxon>Insecta</taxon>
        <taxon>Pterygota</taxon>
        <taxon>Neoptera</taxon>
        <taxon>Endopterygota</taxon>
        <taxon>Hymenoptera</taxon>
        <taxon>Apocrita</taxon>
        <taxon>Proctotrupomorpha</taxon>
        <taxon>Chalcidoidea</taxon>
        <taxon>Pteromalidae</taxon>
        <taxon>Pteromalinae</taxon>
        <taxon>Nasonia</taxon>
    </lineage>
</organism>
<evidence type="ECO:0000313" key="10">
    <source>
        <dbReference type="Proteomes" id="UP000002358"/>
    </source>
</evidence>
<keyword evidence="6" id="KW-0539">Nucleus</keyword>
<feature type="region of interest" description="Disordered" evidence="7">
    <location>
        <begin position="212"/>
        <end position="242"/>
    </location>
</feature>
<evidence type="ECO:0000256" key="7">
    <source>
        <dbReference type="SAM" id="MobiDB-lite"/>
    </source>
</evidence>
<dbReference type="GO" id="GO:0000122">
    <property type="term" value="P:negative regulation of transcription by RNA polymerase II"/>
    <property type="evidence" value="ECO:0007669"/>
    <property type="project" value="TreeGrafter"/>
</dbReference>
<dbReference type="PANTHER" id="PTHR13497">
    <property type="entry name" value="HISTONE DEACETYLASE COMPLEX SUBUNIT SAP130"/>
    <property type="match status" value="1"/>
</dbReference>
<evidence type="ECO:0000256" key="4">
    <source>
        <dbReference type="ARBA" id="ARBA00023015"/>
    </source>
</evidence>
<proteinExistence type="inferred from homology"/>
<evidence type="ECO:0000256" key="3">
    <source>
        <dbReference type="ARBA" id="ARBA00022491"/>
    </source>
</evidence>
<evidence type="ECO:0000256" key="2">
    <source>
        <dbReference type="ARBA" id="ARBA00007859"/>
    </source>
</evidence>
<feature type="compositionally biased region" description="Low complexity" evidence="7">
    <location>
        <begin position="212"/>
        <end position="241"/>
    </location>
</feature>
<feature type="compositionally biased region" description="Low complexity" evidence="7">
    <location>
        <begin position="632"/>
        <end position="643"/>
    </location>
</feature>
<dbReference type="InterPro" id="IPR031963">
    <property type="entry name" value="SAP130_C"/>
</dbReference>
<feature type="compositionally biased region" description="Polar residues" evidence="7">
    <location>
        <begin position="725"/>
        <end position="735"/>
    </location>
</feature>
<dbReference type="Proteomes" id="UP000002358">
    <property type="component" value="Chromosome 4"/>
</dbReference>
<dbReference type="PANTHER" id="PTHR13497:SF3">
    <property type="entry name" value="HISTONE DEACETYLASE COMPLEX SUBUNIT SAP130"/>
    <property type="match status" value="1"/>
</dbReference>
<feature type="region of interest" description="Disordered" evidence="7">
    <location>
        <begin position="567"/>
        <end position="597"/>
    </location>
</feature>
<keyword evidence="5" id="KW-0804">Transcription</keyword>
<gene>
    <name evidence="9" type="primary">100678030</name>
</gene>
<evidence type="ECO:0000256" key="1">
    <source>
        <dbReference type="ARBA" id="ARBA00004123"/>
    </source>
</evidence>
<feature type="region of interest" description="Disordered" evidence="7">
    <location>
        <begin position="485"/>
        <end position="504"/>
    </location>
</feature>
<dbReference type="EnsemblMetazoa" id="XM_008213173">
    <property type="protein sequence ID" value="XP_008211395"/>
    <property type="gene ID" value="LOC100678030"/>
</dbReference>
<dbReference type="FunCoup" id="A0A7M7LRI4">
    <property type="interactions" value="109"/>
</dbReference>
<keyword evidence="10" id="KW-1185">Reference proteome</keyword>
<sequence>MSANNSGGDGGQDKAQPETNVQTVPQNLTTIQSIQNVVSSGISSIQTAQAVMGQAGTLVGKSISLELNPKLIMKPSIPSSIGSSSESNKITTGTICPVGSTVRIIAPNMLSTIERQGQTQVQQGTQQTQQIVTSIPSTYHVPRGPAAVANISTPRATVATPLVRAISAGQPIPISRPGLIITSSSVSTTVPSTQWQAKTTSLVYAQTQRHPVPVVNRPPTRPVTTVYTSQPQAQPQGQQQPRLVSPSQVSVGRPVQATVVTATPSRLIAPVLQAQNNSGGVTARLPTPARPPTTQVVTSIANVSQAGRAVAQTIQPNLTTSRPISSTPINRIAVSAPVIGAPNRVATVTSVQTSVGRQLTINTAAGTSAVSRIVIPQAIQQQQPQQQQGAQRVVQTVTPLANFSQVSRVIATTSTNAGVAGNVTRVAQTGPTSVARITGMSLHPLPLTPARATPTPLKVTAQAPGIQTVQLKQLPASMQPQSQLQVQVQQHQQQQQQQGPALQQRTISSINNANVTSASIANQQPGQIQGQYLHPQQTATYYSIDTSGGYPQYRQTSVQPVRLLVEPGFEEPLGKPNASPRPSILRKRDHDGSPAKGVAKNLVPVLASMPSASASSPPGSPKGDRDGGGNHSSGSTTVSATSSPGLDEDPEQSRITINPTVEMSPRKKPRKQQLTGVELTEPRCTEEEMQFITEEKIKKEVKEEPKEKYDERKSNANLQQDRKTSQPASVRSKPTPSLIGKSGQSWKNRFGHVRLNHYKRPSDVKPREERRPTVNEIAQQKHVLQKVNGWKVFHLTSQMDDLAELEKSVHDKLKSTLTMLESQQVKNRPDDSLERTNELIKGNMQRSSLISEGMHEARVQLTAIFQHKTYVADLLQRCGNKRAQKKRDK</sequence>